<evidence type="ECO:0000313" key="3">
    <source>
        <dbReference type="Proteomes" id="UP000017396"/>
    </source>
</evidence>
<feature type="transmembrane region" description="Helical" evidence="1">
    <location>
        <begin position="134"/>
        <end position="155"/>
    </location>
</feature>
<organism evidence="2 3">
    <name type="scientific">Gloeobacter kilaueensis (strain ATCC BAA-2537 / CCAP 1431/1 / ULC 316 / JS1)</name>
    <dbReference type="NCBI Taxonomy" id="1183438"/>
    <lineage>
        <taxon>Bacteria</taxon>
        <taxon>Bacillati</taxon>
        <taxon>Cyanobacteriota</taxon>
        <taxon>Cyanophyceae</taxon>
        <taxon>Gloeobacterales</taxon>
        <taxon>Gloeobacteraceae</taxon>
        <taxon>Gloeobacter</taxon>
    </lineage>
</organism>
<dbReference type="Proteomes" id="UP000017396">
    <property type="component" value="Chromosome"/>
</dbReference>
<accession>U5QDX5</accession>
<evidence type="ECO:0000256" key="1">
    <source>
        <dbReference type="SAM" id="Phobius"/>
    </source>
</evidence>
<protein>
    <submittedName>
        <fullName evidence="2">Uncharacterized protein</fullName>
    </submittedName>
</protein>
<feature type="transmembrane region" description="Helical" evidence="1">
    <location>
        <begin position="194"/>
        <end position="212"/>
    </location>
</feature>
<keyword evidence="3" id="KW-1185">Reference proteome</keyword>
<feature type="transmembrane region" description="Helical" evidence="1">
    <location>
        <begin position="224"/>
        <end position="244"/>
    </location>
</feature>
<dbReference type="AlphaFoldDB" id="U5QDX5"/>
<dbReference type="HOGENOM" id="CLU_1127803_0_0_3"/>
<evidence type="ECO:0000313" key="2">
    <source>
        <dbReference type="EMBL" id="AGY57073.1"/>
    </source>
</evidence>
<feature type="transmembrane region" description="Helical" evidence="1">
    <location>
        <begin position="167"/>
        <end position="188"/>
    </location>
</feature>
<keyword evidence="1" id="KW-1133">Transmembrane helix</keyword>
<proteinExistence type="predicted"/>
<keyword evidence="1" id="KW-0472">Membrane</keyword>
<sequence length="246" mass="27940">MQVPSEEQIRAWRREVEKRYPGFEPMIRFREVEGRIEYLLYFRERQPLPGKQLDARFPVARTWQPVEQFYCEGGQSQLDVLLNLFPTQASLYQKPSSLLDRFPATLLARFLIIGFAYTAGFVGTWFLLNERLRIEIALLGVLIGILFVGLSITLAKNNVEKFAENGSGFRWLLQATSLFSFGVSGALALTPNGASFAFTAIGLGFLGMFSAFDPRREARNWRPLGWIIAVVSFLAALLYFSLFFGI</sequence>
<dbReference type="KEGG" id="glj:GKIL_0827"/>
<reference evidence="2 3" key="1">
    <citation type="journal article" date="2013" name="PLoS ONE">
        <title>Cultivation and Complete Genome Sequencing of Gloeobacter kilaueensis sp. nov., from a Lava Cave in Kilauea Caldera, Hawai'i.</title>
        <authorList>
            <person name="Saw J.H."/>
            <person name="Schatz M."/>
            <person name="Brown M.V."/>
            <person name="Kunkel D.D."/>
            <person name="Foster J.S."/>
            <person name="Shick H."/>
            <person name="Christensen S."/>
            <person name="Hou S."/>
            <person name="Wan X."/>
            <person name="Donachie S.P."/>
        </authorList>
    </citation>
    <scope>NUCLEOTIDE SEQUENCE [LARGE SCALE GENOMIC DNA]</scope>
    <source>
        <strain evidence="3">JS</strain>
    </source>
</reference>
<dbReference type="EMBL" id="CP003587">
    <property type="protein sequence ID" value="AGY57073.1"/>
    <property type="molecule type" value="Genomic_DNA"/>
</dbReference>
<dbReference type="STRING" id="1183438.GKIL_0827"/>
<name>U5QDX5_GLOK1</name>
<keyword evidence="1" id="KW-0812">Transmembrane</keyword>
<gene>
    <name evidence="2" type="ORF">GKIL_0827</name>
</gene>
<feature type="transmembrane region" description="Helical" evidence="1">
    <location>
        <begin position="106"/>
        <end position="128"/>
    </location>
</feature>
<dbReference type="RefSeq" id="WP_023172125.1">
    <property type="nucleotide sequence ID" value="NC_022600.1"/>
</dbReference>